<evidence type="ECO:0000313" key="1">
    <source>
        <dbReference type="EMBL" id="KKL99112.1"/>
    </source>
</evidence>
<name>A0A0F9JJD8_9ZZZZ</name>
<proteinExistence type="predicted"/>
<gene>
    <name evidence="1" type="ORF">LCGC14_1817750</name>
</gene>
<reference evidence="1" key="1">
    <citation type="journal article" date="2015" name="Nature">
        <title>Complex archaea that bridge the gap between prokaryotes and eukaryotes.</title>
        <authorList>
            <person name="Spang A."/>
            <person name="Saw J.H."/>
            <person name="Jorgensen S.L."/>
            <person name="Zaremba-Niedzwiedzka K."/>
            <person name="Martijn J."/>
            <person name="Lind A.E."/>
            <person name="van Eijk R."/>
            <person name="Schleper C."/>
            <person name="Guy L."/>
            <person name="Ettema T.J."/>
        </authorList>
    </citation>
    <scope>NUCLEOTIDE SEQUENCE</scope>
</reference>
<feature type="non-terminal residue" evidence="1">
    <location>
        <position position="83"/>
    </location>
</feature>
<comment type="caution">
    <text evidence="1">The sequence shown here is derived from an EMBL/GenBank/DDBJ whole genome shotgun (WGS) entry which is preliminary data.</text>
</comment>
<sequence length="83" mass="9283">MKPTEDEIAAKSAEDSEYCQLAVDTGIWAAAEAERLTVNEAVDWLVERRATVGKARDEHLASNPGDKVALKEYNVRLNTYQEM</sequence>
<accession>A0A0F9JJD8</accession>
<dbReference type="EMBL" id="LAZR01017753">
    <property type="protein sequence ID" value="KKL99112.1"/>
    <property type="molecule type" value="Genomic_DNA"/>
</dbReference>
<organism evidence="1">
    <name type="scientific">marine sediment metagenome</name>
    <dbReference type="NCBI Taxonomy" id="412755"/>
    <lineage>
        <taxon>unclassified sequences</taxon>
        <taxon>metagenomes</taxon>
        <taxon>ecological metagenomes</taxon>
    </lineage>
</organism>
<dbReference type="AlphaFoldDB" id="A0A0F9JJD8"/>
<protein>
    <submittedName>
        <fullName evidence="1">Uncharacterized protein</fullName>
    </submittedName>
</protein>